<dbReference type="GO" id="GO:0003677">
    <property type="term" value="F:DNA binding"/>
    <property type="evidence" value="ECO:0007669"/>
    <property type="project" value="UniProtKB-KW"/>
</dbReference>
<dbReference type="InterPro" id="IPR036390">
    <property type="entry name" value="WH_DNA-bd_sf"/>
</dbReference>
<dbReference type="Pfam" id="PF00126">
    <property type="entry name" value="HTH_1"/>
    <property type="match status" value="1"/>
</dbReference>
<keyword evidence="7" id="KW-1185">Reference proteome</keyword>
<dbReference type="GO" id="GO:0003700">
    <property type="term" value="F:DNA-binding transcription factor activity"/>
    <property type="evidence" value="ECO:0007669"/>
    <property type="project" value="InterPro"/>
</dbReference>
<dbReference type="GO" id="GO:0005829">
    <property type="term" value="C:cytosol"/>
    <property type="evidence" value="ECO:0007669"/>
    <property type="project" value="TreeGrafter"/>
</dbReference>
<dbReference type="OrthoDB" id="9811588at2"/>
<dbReference type="FunFam" id="1.10.10.10:FF:000001">
    <property type="entry name" value="LysR family transcriptional regulator"/>
    <property type="match status" value="1"/>
</dbReference>
<dbReference type="SUPFAM" id="SSF46785">
    <property type="entry name" value="Winged helix' DNA-binding domain"/>
    <property type="match status" value="1"/>
</dbReference>
<proteinExistence type="inferred from homology"/>
<dbReference type="Pfam" id="PF03466">
    <property type="entry name" value="LysR_substrate"/>
    <property type="match status" value="1"/>
</dbReference>
<evidence type="ECO:0000256" key="4">
    <source>
        <dbReference type="ARBA" id="ARBA00023163"/>
    </source>
</evidence>
<evidence type="ECO:0000313" key="6">
    <source>
        <dbReference type="EMBL" id="RDD66308.1"/>
    </source>
</evidence>
<dbReference type="Gene3D" id="3.40.190.10">
    <property type="entry name" value="Periplasmic binding protein-like II"/>
    <property type="match status" value="2"/>
</dbReference>
<protein>
    <submittedName>
        <fullName evidence="6">LysR family transcriptional regulator</fullName>
    </submittedName>
</protein>
<feature type="domain" description="HTH lysR-type" evidence="5">
    <location>
        <begin position="1"/>
        <end position="58"/>
    </location>
</feature>
<dbReference type="InterPro" id="IPR050950">
    <property type="entry name" value="HTH-type_LysR_regulators"/>
</dbReference>
<dbReference type="Gene3D" id="1.10.10.10">
    <property type="entry name" value="Winged helix-like DNA-binding domain superfamily/Winged helix DNA-binding domain"/>
    <property type="match status" value="1"/>
</dbReference>
<comment type="caution">
    <text evidence="6">The sequence shown here is derived from an EMBL/GenBank/DDBJ whole genome shotgun (WGS) entry which is preliminary data.</text>
</comment>
<dbReference type="AlphaFoldDB" id="A0A369TM06"/>
<dbReference type="RefSeq" id="WP_114510880.1">
    <property type="nucleotide sequence ID" value="NZ_QPMK01000006.1"/>
</dbReference>
<evidence type="ECO:0000313" key="7">
    <source>
        <dbReference type="Proteomes" id="UP000253977"/>
    </source>
</evidence>
<sequence>MDLRQLQTLIAVADTGSFAGAASRMNLTPSAIGQQIQSLEGEFGASLFDRRTRPRRLTAKGEELVRAARTVVQTMTEAKLAIAGGRTAGLLKFGAIRTVSMRLVPDAFARMRGLYGDLTFQLTVGMSESLMADVAAGHLDAALVAEHVGVPSSLTWSPVLQEPLVIAAPPDQAFRSDTSLLKDLPFIRYLTDVPLARQIETELSGLSVVPKDIVVANTMPAVVGMVQAGLGVAIVPRIALLHIQPDSVHQRAFCDGAVSRRLGLVQRQVSSRSEVLAQLRDAFSAMARAHGVAAEPMPVLGAEHAP</sequence>
<gene>
    <name evidence="6" type="ORF">DU478_10335</name>
</gene>
<dbReference type="PROSITE" id="PS50931">
    <property type="entry name" value="HTH_LYSR"/>
    <property type="match status" value="1"/>
</dbReference>
<evidence type="ECO:0000256" key="2">
    <source>
        <dbReference type="ARBA" id="ARBA00023015"/>
    </source>
</evidence>
<dbReference type="InterPro" id="IPR005119">
    <property type="entry name" value="LysR_subst-bd"/>
</dbReference>
<dbReference type="InterPro" id="IPR036388">
    <property type="entry name" value="WH-like_DNA-bd_sf"/>
</dbReference>
<dbReference type="PANTHER" id="PTHR30419">
    <property type="entry name" value="HTH-TYPE TRANSCRIPTIONAL REGULATOR YBHD"/>
    <property type="match status" value="1"/>
</dbReference>
<name>A0A369TM06_9RHOB</name>
<evidence type="ECO:0000256" key="3">
    <source>
        <dbReference type="ARBA" id="ARBA00023125"/>
    </source>
</evidence>
<evidence type="ECO:0000256" key="1">
    <source>
        <dbReference type="ARBA" id="ARBA00009437"/>
    </source>
</evidence>
<dbReference type="Proteomes" id="UP000253977">
    <property type="component" value="Unassembled WGS sequence"/>
</dbReference>
<keyword evidence="2" id="KW-0805">Transcription regulation</keyword>
<comment type="similarity">
    <text evidence="1">Belongs to the LysR transcriptional regulatory family.</text>
</comment>
<dbReference type="InterPro" id="IPR000847">
    <property type="entry name" value="LysR_HTH_N"/>
</dbReference>
<keyword evidence="3" id="KW-0238">DNA-binding</keyword>
<dbReference type="PRINTS" id="PR00039">
    <property type="entry name" value="HTHLYSR"/>
</dbReference>
<keyword evidence="4" id="KW-0804">Transcription</keyword>
<dbReference type="SUPFAM" id="SSF53850">
    <property type="entry name" value="Periplasmic binding protein-like II"/>
    <property type="match status" value="1"/>
</dbReference>
<organism evidence="6 7">
    <name type="scientific">Thalassococcus profundi</name>
    <dbReference type="NCBI Taxonomy" id="2282382"/>
    <lineage>
        <taxon>Bacteria</taxon>
        <taxon>Pseudomonadati</taxon>
        <taxon>Pseudomonadota</taxon>
        <taxon>Alphaproteobacteria</taxon>
        <taxon>Rhodobacterales</taxon>
        <taxon>Roseobacteraceae</taxon>
        <taxon>Thalassococcus</taxon>
    </lineage>
</organism>
<accession>A0A369TM06</accession>
<dbReference type="EMBL" id="QPMK01000006">
    <property type="protein sequence ID" value="RDD66308.1"/>
    <property type="molecule type" value="Genomic_DNA"/>
</dbReference>
<reference evidence="6 7" key="1">
    <citation type="submission" date="2018-07" db="EMBL/GenBank/DDBJ databases">
        <title>Thalassococcus profundi sp. nov., a marine bacterium isolated from deep seawater of Okinawa Trough.</title>
        <authorList>
            <person name="Yu M."/>
        </authorList>
    </citation>
    <scope>NUCLEOTIDE SEQUENCE [LARGE SCALE GENOMIC DNA]</scope>
    <source>
        <strain evidence="6 7">WRAS1</strain>
    </source>
</reference>
<evidence type="ECO:0000259" key="5">
    <source>
        <dbReference type="PROSITE" id="PS50931"/>
    </source>
</evidence>